<comment type="caution">
    <text evidence="1">The sequence shown here is derived from an EMBL/GenBank/DDBJ whole genome shotgun (WGS) entry which is preliminary data.</text>
</comment>
<dbReference type="AlphaFoldDB" id="A0A8J1TSX7"/>
<name>A0A8J1TSX7_OWEFU</name>
<gene>
    <name evidence="1" type="ORF">OFUS_LOCUS14823</name>
</gene>
<sequence>MWRLFRKLRKTWGVLFLTAVLYVFGIFYIMKHIPELTDSPRCATLMKRPKLSWLYCSRNDVYRGQAMARLRLSLRSLLRGLRESKLLDVSEIIITDWNSHTPLYNESTFNEILAKENAEIPFFVIHICEEIAQKYAESEFSEPHSLNVASRFAHGEMLIRLDQDTMVGPAFFKWLNNQRILNWPNHNKAWFSGRRDTSKEEYDSVMAHGYQFIKEHEKEIGHWSHKRDFLGGAIGVLAVPKDVFQCIGGYNENNIYFGFMEYGIYCRLHNLNVPIININYFGMSIHAPFYHIWHERSDNKKWNDEFSNFSNNEYWGLSNESLPVFYCNYISCRYYKHTSLLDIRHYPTRYNGQLCHDIRYKRSKKRHSIVECPDKKLPKTSRFILV</sequence>
<accession>A0A8J1TSX7</accession>
<reference evidence="1" key="1">
    <citation type="submission" date="2022-03" db="EMBL/GenBank/DDBJ databases">
        <authorList>
            <person name="Martin C."/>
        </authorList>
    </citation>
    <scope>NUCLEOTIDE SEQUENCE</scope>
</reference>
<dbReference type="SUPFAM" id="SSF53448">
    <property type="entry name" value="Nucleotide-diphospho-sugar transferases"/>
    <property type="match status" value="1"/>
</dbReference>
<evidence type="ECO:0000313" key="2">
    <source>
        <dbReference type="Proteomes" id="UP000749559"/>
    </source>
</evidence>
<dbReference type="Gene3D" id="3.90.550.10">
    <property type="entry name" value="Spore Coat Polysaccharide Biosynthesis Protein SpsA, Chain A"/>
    <property type="match status" value="1"/>
</dbReference>
<proteinExistence type="predicted"/>
<dbReference type="EMBL" id="CAIIXF020000007">
    <property type="protein sequence ID" value="CAH1789474.1"/>
    <property type="molecule type" value="Genomic_DNA"/>
</dbReference>
<organism evidence="1 2">
    <name type="scientific">Owenia fusiformis</name>
    <name type="common">Polychaete worm</name>
    <dbReference type="NCBI Taxonomy" id="6347"/>
    <lineage>
        <taxon>Eukaryota</taxon>
        <taxon>Metazoa</taxon>
        <taxon>Spiralia</taxon>
        <taxon>Lophotrochozoa</taxon>
        <taxon>Annelida</taxon>
        <taxon>Polychaeta</taxon>
        <taxon>Sedentaria</taxon>
        <taxon>Canalipalpata</taxon>
        <taxon>Sabellida</taxon>
        <taxon>Oweniida</taxon>
        <taxon>Oweniidae</taxon>
        <taxon>Owenia</taxon>
    </lineage>
</organism>
<keyword evidence="2" id="KW-1185">Reference proteome</keyword>
<dbReference type="InterPro" id="IPR029044">
    <property type="entry name" value="Nucleotide-diphossugar_trans"/>
</dbReference>
<protein>
    <submittedName>
        <fullName evidence="1">Uncharacterized protein</fullName>
    </submittedName>
</protein>
<evidence type="ECO:0000313" key="1">
    <source>
        <dbReference type="EMBL" id="CAH1789474.1"/>
    </source>
</evidence>
<dbReference type="Proteomes" id="UP000749559">
    <property type="component" value="Unassembled WGS sequence"/>
</dbReference>